<evidence type="ECO:0000256" key="3">
    <source>
        <dbReference type="ARBA" id="ARBA00023163"/>
    </source>
</evidence>
<feature type="DNA-binding region" description="H-T-H motif" evidence="4">
    <location>
        <begin position="28"/>
        <end position="47"/>
    </location>
</feature>
<name>A0A8J3UWK6_9ACTN</name>
<dbReference type="PRINTS" id="PR00455">
    <property type="entry name" value="HTHTETR"/>
</dbReference>
<keyword evidence="7" id="KW-1185">Reference proteome</keyword>
<feature type="domain" description="HTH tetR-type" evidence="5">
    <location>
        <begin position="6"/>
        <end position="65"/>
    </location>
</feature>
<proteinExistence type="predicted"/>
<keyword evidence="2 4" id="KW-0238">DNA-binding</keyword>
<dbReference type="EMBL" id="BOOQ01000045">
    <property type="protein sequence ID" value="GII49739.1"/>
    <property type="molecule type" value="Genomic_DNA"/>
</dbReference>
<dbReference type="InterPro" id="IPR036271">
    <property type="entry name" value="Tet_transcr_reg_TetR-rel_C_sf"/>
</dbReference>
<dbReference type="GO" id="GO:0000976">
    <property type="term" value="F:transcription cis-regulatory region binding"/>
    <property type="evidence" value="ECO:0007669"/>
    <property type="project" value="TreeGrafter"/>
</dbReference>
<dbReference type="Proteomes" id="UP000644610">
    <property type="component" value="Unassembled WGS sequence"/>
</dbReference>
<dbReference type="PANTHER" id="PTHR30055:SF234">
    <property type="entry name" value="HTH-TYPE TRANSCRIPTIONAL REGULATOR BETI"/>
    <property type="match status" value="1"/>
</dbReference>
<dbReference type="Gene3D" id="1.10.357.10">
    <property type="entry name" value="Tetracycline Repressor, domain 2"/>
    <property type="match status" value="1"/>
</dbReference>
<dbReference type="PANTHER" id="PTHR30055">
    <property type="entry name" value="HTH-TYPE TRANSCRIPTIONAL REGULATOR RUTR"/>
    <property type="match status" value="1"/>
</dbReference>
<gene>
    <name evidence="6" type="ORF">Psi02_61630</name>
</gene>
<dbReference type="GO" id="GO:0003700">
    <property type="term" value="F:DNA-binding transcription factor activity"/>
    <property type="evidence" value="ECO:0007669"/>
    <property type="project" value="TreeGrafter"/>
</dbReference>
<dbReference type="Pfam" id="PF21597">
    <property type="entry name" value="TetR_C_43"/>
    <property type="match status" value="1"/>
</dbReference>
<keyword evidence="3" id="KW-0804">Transcription</keyword>
<evidence type="ECO:0000259" key="5">
    <source>
        <dbReference type="PROSITE" id="PS50977"/>
    </source>
</evidence>
<dbReference type="SUPFAM" id="SSF46689">
    <property type="entry name" value="Homeodomain-like"/>
    <property type="match status" value="1"/>
</dbReference>
<dbReference type="InterPro" id="IPR050109">
    <property type="entry name" value="HTH-type_TetR-like_transc_reg"/>
</dbReference>
<sequence>MRADARRNYDRLLEQARELFGQDGPDAPMEEIARRAGVGIGTLYRHFPTRQALQEAVYRDQIEILAAEAEELASLPDPGEALARWLHSTLAHAAAKRGLNTALVATLGRESELFATCRDLLNRAAGLLLGKAQAVGAVRKDLEVAELFKVIHALSVATEQSPELADRMVTLVIEGLGSR</sequence>
<dbReference type="InterPro" id="IPR001647">
    <property type="entry name" value="HTH_TetR"/>
</dbReference>
<dbReference type="InterPro" id="IPR009057">
    <property type="entry name" value="Homeodomain-like_sf"/>
</dbReference>
<reference evidence="6" key="1">
    <citation type="submission" date="2021-01" db="EMBL/GenBank/DDBJ databases">
        <title>Whole genome shotgun sequence of Planotetraspora silvatica NBRC 100141.</title>
        <authorList>
            <person name="Komaki H."/>
            <person name="Tamura T."/>
        </authorList>
    </citation>
    <scope>NUCLEOTIDE SEQUENCE</scope>
    <source>
        <strain evidence="6">NBRC 100141</strain>
    </source>
</reference>
<dbReference type="InterPro" id="IPR049445">
    <property type="entry name" value="TetR_SbtR-like_C"/>
</dbReference>
<evidence type="ECO:0000313" key="6">
    <source>
        <dbReference type="EMBL" id="GII49739.1"/>
    </source>
</evidence>
<evidence type="ECO:0000256" key="2">
    <source>
        <dbReference type="ARBA" id="ARBA00023125"/>
    </source>
</evidence>
<accession>A0A8J3UWK6</accession>
<keyword evidence="1" id="KW-0805">Transcription regulation</keyword>
<comment type="caution">
    <text evidence="6">The sequence shown here is derived from an EMBL/GenBank/DDBJ whole genome shotgun (WGS) entry which is preliminary data.</text>
</comment>
<evidence type="ECO:0000256" key="1">
    <source>
        <dbReference type="ARBA" id="ARBA00023015"/>
    </source>
</evidence>
<evidence type="ECO:0000256" key="4">
    <source>
        <dbReference type="PROSITE-ProRule" id="PRU00335"/>
    </source>
</evidence>
<dbReference type="PROSITE" id="PS50977">
    <property type="entry name" value="HTH_TETR_2"/>
    <property type="match status" value="1"/>
</dbReference>
<protein>
    <submittedName>
        <fullName evidence="6">TetR family transcriptional regulator</fullName>
    </submittedName>
</protein>
<evidence type="ECO:0000313" key="7">
    <source>
        <dbReference type="Proteomes" id="UP000644610"/>
    </source>
</evidence>
<organism evidence="6 7">
    <name type="scientific">Planotetraspora silvatica</name>
    <dbReference type="NCBI Taxonomy" id="234614"/>
    <lineage>
        <taxon>Bacteria</taxon>
        <taxon>Bacillati</taxon>
        <taxon>Actinomycetota</taxon>
        <taxon>Actinomycetes</taxon>
        <taxon>Streptosporangiales</taxon>
        <taxon>Streptosporangiaceae</taxon>
        <taxon>Planotetraspora</taxon>
    </lineage>
</organism>
<dbReference type="AlphaFoldDB" id="A0A8J3UWK6"/>
<dbReference type="SUPFAM" id="SSF48498">
    <property type="entry name" value="Tetracyclin repressor-like, C-terminal domain"/>
    <property type="match status" value="1"/>
</dbReference>
<dbReference type="Pfam" id="PF00440">
    <property type="entry name" value="TetR_N"/>
    <property type="match status" value="1"/>
</dbReference>